<dbReference type="GO" id="GO:0070742">
    <property type="term" value="F:C2H2 zinc finger domain binding"/>
    <property type="evidence" value="ECO:0007669"/>
    <property type="project" value="Ensembl"/>
</dbReference>
<dbReference type="FunFam" id="3.30.70.330:FF:000074">
    <property type="entry name" value="U2 snRNP auxiliary factor large subunit"/>
    <property type="match status" value="1"/>
</dbReference>
<evidence type="ECO:0000256" key="8">
    <source>
        <dbReference type="RuleBase" id="RU364135"/>
    </source>
</evidence>
<dbReference type="FunFam" id="3.30.70.330:FF:000097">
    <property type="entry name" value="U2 snRNP auxiliary factor large subunit"/>
    <property type="match status" value="1"/>
</dbReference>
<dbReference type="SUPFAM" id="SSF54928">
    <property type="entry name" value="RNA-binding domain, RBD"/>
    <property type="match status" value="2"/>
</dbReference>
<evidence type="ECO:0000256" key="5">
    <source>
        <dbReference type="ARBA" id="ARBA00023187"/>
    </source>
</evidence>
<feature type="compositionally biased region" description="Basic residues" evidence="9">
    <location>
        <begin position="23"/>
        <end position="46"/>
    </location>
</feature>
<dbReference type="PANTHER" id="PTHR23139">
    <property type="entry name" value="RNA-BINDING PROTEIN"/>
    <property type="match status" value="1"/>
</dbReference>
<dbReference type="SMART" id="SM00360">
    <property type="entry name" value="RRM"/>
    <property type="match status" value="2"/>
</dbReference>
<feature type="compositionally biased region" description="Basic residues" evidence="9">
    <location>
        <begin position="79"/>
        <end position="89"/>
    </location>
</feature>
<accession>A0A2K5DHW2</accession>
<gene>
    <name evidence="11" type="primary">U2AF2</name>
</gene>
<keyword evidence="2 8" id="KW-0507">mRNA processing</keyword>
<dbReference type="GO" id="GO:0089701">
    <property type="term" value="C:U2AF complex"/>
    <property type="evidence" value="ECO:0007669"/>
    <property type="project" value="Ensembl"/>
</dbReference>
<dbReference type="Pfam" id="PF00076">
    <property type="entry name" value="RRM_1"/>
    <property type="match status" value="1"/>
</dbReference>
<dbReference type="InterPro" id="IPR035979">
    <property type="entry name" value="RBD_domain_sf"/>
</dbReference>
<feature type="region of interest" description="Disordered" evidence="9">
    <location>
        <begin position="1"/>
        <end position="90"/>
    </location>
</feature>
<dbReference type="AlphaFoldDB" id="A0A2K5DHW2"/>
<evidence type="ECO:0000313" key="12">
    <source>
        <dbReference type="Proteomes" id="UP000233020"/>
    </source>
</evidence>
<comment type="function">
    <text evidence="8">Necessary for the splicing of pre-mRNA.</text>
</comment>
<keyword evidence="12" id="KW-1185">Reference proteome</keyword>
<reference evidence="11" key="2">
    <citation type="submission" date="2025-09" db="UniProtKB">
        <authorList>
            <consortium name="Ensembl"/>
        </authorList>
    </citation>
    <scope>IDENTIFICATION</scope>
</reference>
<evidence type="ECO:0000256" key="9">
    <source>
        <dbReference type="SAM" id="MobiDB-lite"/>
    </source>
</evidence>
<dbReference type="InterPro" id="IPR012677">
    <property type="entry name" value="Nucleotide-bd_a/b_plait_sf"/>
</dbReference>
<evidence type="ECO:0000256" key="3">
    <source>
        <dbReference type="ARBA" id="ARBA00022737"/>
    </source>
</evidence>
<feature type="compositionally biased region" description="Basic and acidic residues" evidence="9">
    <location>
        <begin position="7"/>
        <end position="22"/>
    </location>
</feature>
<dbReference type="GO" id="GO:0019899">
    <property type="term" value="F:enzyme binding"/>
    <property type="evidence" value="ECO:0007669"/>
    <property type="project" value="Ensembl"/>
</dbReference>
<keyword evidence="5 8" id="KW-0508">mRNA splicing</keyword>
<dbReference type="PROSITE" id="PS50102">
    <property type="entry name" value="RRM"/>
    <property type="match status" value="2"/>
</dbReference>
<evidence type="ECO:0000259" key="10">
    <source>
        <dbReference type="PROSITE" id="PS50102"/>
    </source>
</evidence>
<dbReference type="STRING" id="37293.ENSANAP00000020523"/>
<dbReference type="InterPro" id="IPR006529">
    <property type="entry name" value="U2AF_lg"/>
</dbReference>
<comment type="subcellular location">
    <subcellularLocation>
        <location evidence="1 8">Nucleus</location>
    </subcellularLocation>
</comment>
<dbReference type="NCBIfam" id="TIGR01642">
    <property type="entry name" value="U2AF_lg"/>
    <property type="match status" value="1"/>
</dbReference>
<dbReference type="Gene3D" id="3.30.70.330">
    <property type="match status" value="3"/>
</dbReference>
<reference evidence="11" key="1">
    <citation type="submission" date="2025-08" db="UniProtKB">
        <authorList>
            <consortium name="Ensembl"/>
        </authorList>
    </citation>
    <scope>IDENTIFICATION</scope>
</reference>
<evidence type="ECO:0000256" key="7">
    <source>
        <dbReference type="PROSITE-ProRule" id="PRU00176"/>
    </source>
</evidence>
<dbReference type="GO" id="GO:0071004">
    <property type="term" value="C:U2-type prespliceosome"/>
    <property type="evidence" value="ECO:0007669"/>
    <property type="project" value="Ensembl"/>
</dbReference>
<dbReference type="Ensembl" id="ENSANAT00000038401.1">
    <property type="protein sequence ID" value="ENSANAP00000020523.1"/>
    <property type="gene ID" value="ENSANAG00000028042.1"/>
</dbReference>
<feature type="domain" description="RRM" evidence="10">
    <location>
        <begin position="149"/>
        <end position="231"/>
    </location>
</feature>
<dbReference type="GO" id="GO:0030628">
    <property type="term" value="F:pre-mRNA 3'-splice site binding"/>
    <property type="evidence" value="ECO:0007669"/>
    <property type="project" value="Ensembl"/>
</dbReference>
<feature type="domain" description="RRM" evidence="10">
    <location>
        <begin position="259"/>
        <end position="337"/>
    </location>
</feature>
<dbReference type="CDD" id="cd12230">
    <property type="entry name" value="RRM1_U2AF65"/>
    <property type="match status" value="1"/>
</dbReference>
<dbReference type="GO" id="GO:0000398">
    <property type="term" value="P:mRNA splicing, via spliceosome"/>
    <property type="evidence" value="ECO:0007669"/>
    <property type="project" value="Ensembl"/>
</dbReference>
<dbReference type="GO" id="GO:0048025">
    <property type="term" value="P:negative regulation of mRNA splicing, via spliceosome"/>
    <property type="evidence" value="ECO:0007669"/>
    <property type="project" value="Ensembl"/>
</dbReference>
<dbReference type="GO" id="GO:0000974">
    <property type="term" value="C:Prp19 complex"/>
    <property type="evidence" value="ECO:0007669"/>
    <property type="project" value="Ensembl"/>
</dbReference>
<comment type="similarity">
    <text evidence="8">Belongs to the splicing factor SR family.</text>
</comment>
<name>A0A2K5DHW2_AOTNA</name>
<dbReference type="Proteomes" id="UP000233020">
    <property type="component" value="Unplaced"/>
</dbReference>
<dbReference type="GeneTree" id="ENSGT00940000155556"/>
<evidence type="ECO:0000256" key="1">
    <source>
        <dbReference type="ARBA" id="ARBA00004123"/>
    </source>
</evidence>
<proteinExistence type="inferred from homology"/>
<feature type="compositionally biased region" description="Basic and acidic residues" evidence="9">
    <location>
        <begin position="47"/>
        <end position="56"/>
    </location>
</feature>
<organism evidence="11 12">
    <name type="scientific">Aotus nancymaae</name>
    <name type="common">Ma's night monkey</name>
    <dbReference type="NCBI Taxonomy" id="37293"/>
    <lineage>
        <taxon>Eukaryota</taxon>
        <taxon>Metazoa</taxon>
        <taxon>Chordata</taxon>
        <taxon>Craniata</taxon>
        <taxon>Vertebrata</taxon>
        <taxon>Euteleostomi</taxon>
        <taxon>Mammalia</taxon>
        <taxon>Eutheria</taxon>
        <taxon>Euarchontoglires</taxon>
        <taxon>Primates</taxon>
        <taxon>Haplorrhini</taxon>
        <taxon>Platyrrhini</taxon>
        <taxon>Aotidae</taxon>
        <taxon>Aotus</taxon>
    </lineage>
</organism>
<protein>
    <recommendedName>
        <fullName evidence="8">Splicing factor U2AF subunit</fullName>
    </recommendedName>
    <alternativeName>
        <fullName evidence="8">U2 snRNP auxiliary factor large subunit</fullName>
    </alternativeName>
</protein>
<sequence length="406" mass="45805">MSDFDEFERQLNENKQERDKENRHRKRSHSRSRSRDRKRRSRSRDRRNRDQRSASRDRRRRSKPLTRGAKEEHGGLIRSPRHEKKKKVRKYWDVPPPGFEHITPMQYKAMQAAGQIPATALLPTMTPDGLAVTPTPVPVVGSQMTRQARRLYVGNIPFGITEEAMMDFFNAQMRLGGLTQAPGNPVLAVQINQDKNFAFLEFRSVDETTQAMAFDGIIFQGQSLKIRRPHDYQPLPGMSENPSVYVPGVVSTVVPDSAHKLFIGGLPNYLNDDQVKELLTSFGPLKAFNLVKDSATGLSKGYAFCEYVDINVTDQAIAGLNGMQLGDKKLLVQRASVGAKNATLSTINQTPVDGVEVPGCGKIFVEFTSVFDCQKAMQGLTGRKFANRVVVTKYCDPDSYHRRDFW</sequence>
<dbReference type="CDD" id="cd12231">
    <property type="entry name" value="RRM2_U2AF65"/>
    <property type="match status" value="1"/>
</dbReference>
<keyword evidence="6 8" id="KW-0539">Nucleus</keyword>
<keyword evidence="3" id="KW-0677">Repeat</keyword>
<evidence type="ECO:0000256" key="4">
    <source>
        <dbReference type="ARBA" id="ARBA00022884"/>
    </source>
</evidence>
<evidence type="ECO:0000313" key="11">
    <source>
        <dbReference type="Ensembl" id="ENSANAP00000020523.1"/>
    </source>
</evidence>
<dbReference type="GO" id="GO:0016607">
    <property type="term" value="C:nuclear speck"/>
    <property type="evidence" value="ECO:0007669"/>
    <property type="project" value="Ensembl"/>
</dbReference>
<keyword evidence="4 7" id="KW-0694">RNA-binding</keyword>
<dbReference type="GO" id="GO:0031397">
    <property type="term" value="P:negative regulation of protein ubiquitination"/>
    <property type="evidence" value="ECO:0007669"/>
    <property type="project" value="Ensembl"/>
</dbReference>
<dbReference type="GO" id="GO:0033120">
    <property type="term" value="P:positive regulation of RNA splicing"/>
    <property type="evidence" value="ECO:0007669"/>
    <property type="project" value="Ensembl"/>
</dbReference>
<evidence type="ECO:0000256" key="2">
    <source>
        <dbReference type="ARBA" id="ARBA00022664"/>
    </source>
</evidence>
<dbReference type="OMA" id="MTQWDIK"/>
<evidence type="ECO:0000256" key="6">
    <source>
        <dbReference type="ARBA" id="ARBA00023242"/>
    </source>
</evidence>
<dbReference type="InterPro" id="IPR000504">
    <property type="entry name" value="RRM_dom"/>
</dbReference>